<organism evidence="3 4">
    <name type="scientific">Rhodoferax lithotrophicus</name>
    <dbReference type="NCBI Taxonomy" id="2798804"/>
    <lineage>
        <taxon>Bacteria</taxon>
        <taxon>Pseudomonadati</taxon>
        <taxon>Pseudomonadota</taxon>
        <taxon>Betaproteobacteria</taxon>
        <taxon>Burkholderiales</taxon>
        <taxon>Comamonadaceae</taxon>
        <taxon>Rhodoferax</taxon>
    </lineage>
</organism>
<evidence type="ECO:0000256" key="1">
    <source>
        <dbReference type="SAM" id="SignalP"/>
    </source>
</evidence>
<dbReference type="EMBL" id="AP024238">
    <property type="protein sequence ID" value="BCO26334.1"/>
    <property type="molecule type" value="Genomic_DNA"/>
</dbReference>
<sequence length="417" mass="45336">MFFQLPQNMAAPSLALAALLPLSTACLAQASVPDASVSPAPAASAAAVKAKPAAKPAPSAKAKPAAKADPLMGIAVTVTPEMTGAGIVSSGVKLPAIPPVTGNRKNPVASWGKPLPYPIVIADRRNNRLIEVAPDKSIVWEFPSPSLAVYRGNEDVNFSVDGSQLAVSEEDNFDVHLVDYNQRALTWTWGVPDHRGSGSHILNYPDDAHLLADGKFVTADIRNCRILIIDPKTNDIVTQWGTPGQCKHNPPSQLAHANGATPLENGDLLVTEITDAWISRITRDSKVLWSVKAPGMHYPSDAFPTVDGKQIIVADFWKPGRVVIFDPATRKVTWEYFYKDGEKALDHSSIARELPDTGDILIVDDLNDRVIVVDRKTKDIIWQYGEKNKKGHTPGLLNYPDGFDIDVFHDWKTALKK</sequence>
<reference evidence="3 4" key="1">
    <citation type="journal article" date="2021" name="Microbiol. Spectr.">
        <title>A Single Bacterium Capable of Oxidation and Reduction of Iron at Circumneutral pH.</title>
        <authorList>
            <person name="Kato S."/>
            <person name="Ohkuma M."/>
        </authorList>
    </citation>
    <scope>NUCLEOTIDE SEQUENCE [LARGE SCALE GENOMIC DNA]</scope>
    <source>
        <strain evidence="3 4">MIZ03</strain>
    </source>
</reference>
<feature type="domain" description="Pyrrolo-quinoline quinone repeat" evidence="2">
    <location>
        <begin position="256"/>
        <end position="385"/>
    </location>
</feature>
<keyword evidence="4" id="KW-1185">Reference proteome</keyword>
<name>A0ABM7MJB6_9BURK</name>
<feature type="signal peptide" evidence="1">
    <location>
        <begin position="1"/>
        <end position="30"/>
    </location>
</feature>
<evidence type="ECO:0000313" key="3">
    <source>
        <dbReference type="EMBL" id="BCO26334.1"/>
    </source>
</evidence>
<dbReference type="SUPFAM" id="SSF63829">
    <property type="entry name" value="Calcium-dependent phosphotriesterase"/>
    <property type="match status" value="1"/>
</dbReference>
<feature type="chain" id="PRO_5045036750" description="Pyrrolo-quinoline quinone repeat domain-containing protein" evidence="1">
    <location>
        <begin position="31"/>
        <end position="417"/>
    </location>
</feature>
<dbReference type="Pfam" id="PF13360">
    <property type="entry name" value="PQQ_2"/>
    <property type="match status" value="1"/>
</dbReference>
<dbReference type="InterPro" id="IPR018391">
    <property type="entry name" value="PQQ_b-propeller_rpt"/>
</dbReference>
<proteinExistence type="predicted"/>
<dbReference type="InterPro" id="IPR011042">
    <property type="entry name" value="6-blade_b-propeller_TolB-like"/>
</dbReference>
<protein>
    <recommendedName>
        <fullName evidence="2">Pyrrolo-quinoline quinone repeat domain-containing protein</fullName>
    </recommendedName>
</protein>
<accession>A0ABM7MJB6</accession>
<gene>
    <name evidence="3" type="ORF">MIZ03_1214</name>
</gene>
<dbReference type="Proteomes" id="UP000824366">
    <property type="component" value="Chromosome"/>
</dbReference>
<evidence type="ECO:0000313" key="4">
    <source>
        <dbReference type="Proteomes" id="UP000824366"/>
    </source>
</evidence>
<dbReference type="InterPro" id="IPR002372">
    <property type="entry name" value="PQQ_rpt_dom"/>
</dbReference>
<keyword evidence="1" id="KW-0732">Signal</keyword>
<evidence type="ECO:0000259" key="2">
    <source>
        <dbReference type="Pfam" id="PF13360"/>
    </source>
</evidence>
<dbReference type="SMART" id="SM00564">
    <property type="entry name" value="PQQ"/>
    <property type="match status" value="2"/>
</dbReference>
<dbReference type="RefSeq" id="WP_223909645.1">
    <property type="nucleotide sequence ID" value="NZ_AP024238.1"/>
</dbReference>
<dbReference type="Gene3D" id="2.120.10.30">
    <property type="entry name" value="TolB, C-terminal domain"/>
    <property type="match status" value="1"/>
</dbReference>